<dbReference type="EMBL" id="SOFD01000043">
    <property type="protein sequence ID" value="TFB72137.1"/>
    <property type="molecule type" value="Genomic_DNA"/>
</dbReference>
<dbReference type="GO" id="GO:0008237">
    <property type="term" value="F:metallopeptidase activity"/>
    <property type="evidence" value="ECO:0007669"/>
    <property type="project" value="UniProtKB-KW"/>
</dbReference>
<keyword evidence="1" id="KW-1133">Transmembrane helix</keyword>
<evidence type="ECO:0000256" key="1">
    <source>
        <dbReference type="SAM" id="Phobius"/>
    </source>
</evidence>
<proteinExistence type="predicted"/>
<feature type="transmembrane region" description="Helical" evidence="1">
    <location>
        <begin position="119"/>
        <end position="137"/>
    </location>
</feature>
<evidence type="ECO:0000259" key="2">
    <source>
        <dbReference type="Pfam" id="PF02517"/>
    </source>
</evidence>
<keyword evidence="3" id="KW-0482">Metalloprotease</keyword>
<evidence type="ECO:0000313" key="3">
    <source>
        <dbReference type="EMBL" id="TFB72137.1"/>
    </source>
</evidence>
<feature type="domain" description="CAAX prenyl protease 2/Lysostaphin resistance protein A-like" evidence="2">
    <location>
        <begin position="162"/>
        <end position="252"/>
    </location>
</feature>
<feature type="transmembrane region" description="Helical" evidence="1">
    <location>
        <begin position="12"/>
        <end position="29"/>
    </location>
</feature>
<feature type="transmembrane region" description="Helical" evidence="1">
    <location>
        <begin position="157"/>
        <end position="175"/>
    </location>
</feature>
<feature type="transmembrane region" description="Helical" evidence="1">
    <location>
        <begin position="187"/>
        <end position="210"/>
    </location>
</feature>
<dbReference type="Proteomes" id="UP000298252">
    <property type="component" value="Unassembled WGS sequence"/>
</dbReference>
<keyword evidence="4" id="KW-1185">Reference proteome</keyword>
<protein>
    <submittedName>
        <fullName evidence="3">CPBP family intramembrane metalloprotease</fullName>
    </submittedName>
</protein>
<keyword evidence="3" id="KW-0378">Hydrolase</keyword>
<comment type="caution">
    <text evidence="3">The sequence shown here is derived from an EMBL/GenBank/DDBJ whole genome shotgun (WGS) entry which is preliminary data.</text>
</comment>
<name>A0ABY2HWI2_9MICO</name>
<evidence type="ECO:0000313" key="4">
    <source>
        <dbReference type="Proteomes" id="UP000298252"/>
    </source>
</evidence>
<organism evidence="3 4">
    <name type="scientific">Cryobacterium flavum</name>
    <dbReference type="NCBI Taxonomy" id="1424659"/>
    <lineage>
        <taxon>Bacteria</taxon>
        <taxon>Bacillati</taxon>
        <taxon>Actinomycetota</taxon>
        <taxon>Actinomycetes</taxon>
        <taxon>Micrococcales</taxon>
        <taxon>Microbacteriaceae</taxon>
        <taxon>Cryobacterium</taxon>
    </lineage>
</organism>
<sequence>MVGHGDGTKLPMTPALIAATVILLAGAAVAWPVGWPIAAVVVVFLLTVTLWANRRDDLALRDAAALSAALWILIRLPVVGIWPLPAALALVAVIVLTGPRGTLSRWRKWFRVGTIGPSTRLLCAVIVVLTAVALLVWQQSTDGGLPSTYTGLIDSVPTPVAIAGIFLFLVVNGAVEDSVWSGVLLTAARGTMPAPVAIAVTVLSFGIAHLDGVPNGPIGVVMVIAWGIVLSLLRLRTGGMLATYIAHVLADATIVALLVPSLLSTK</sequence>
<keyword evidence="3" id="KW-0645">Protease</keyword>
<feature type="transmembrane region" description="Helical" evidence="1">
    <location>
        <begin position="35"/>
        <end position="51"/>
    </location>
</feature>
<feature type="transmembrane region" description="Helical" evidence="1">
    <location>
        <begin position="242"/>
        <end position="263"/>
    </location>
</feature>
<reference evidence="3 4" key="1">
    <citation type="submission" date="2019-03" db="EMBL/GenBank/DDBJ databases">
        <title>Genomics of glacier-inhabiting Cryobacterium strains.</title>
        <authorList>
            <person name="Liu Q."/>
            <person name="Xin Y.-H."/>
        </authorList>
    </citation>
    <scope>NUCLEOTIDE SEQUENCE [LARGE SCALE GENOMIC DNA]</scope>
    <source>
        <strain evidence="3 4">Hh8</strain>
    </source>
</reference>
<feature type="transmembrane region" description="Helical" evidence="1">
    <location>
        <begin position="80"/>
        <end position="98"/>
    </location>
</feature>
<keyword evidence="1" id="KW-0812">Transmembrane</keyword>
<accession>A0ABY2HWI2</accession>
<dbReference type="Pfam" id="PF02517">
    <property type="entry name" value="Rce1-like"/>
    <property type="match status" value="1"/>
</dbReference>
<feature type="transmembrane region" description="Helical" evidence="1">
    <location>
        <begin position="216"/>
        <end position="235"/>
    </location>
</feature>
<dbReference type="RefSeq" id="WP_092342548.1">
    <property type="nucleotide sequence ID" value="NZ_FNIB01000025.1"/>
</dbReference>
<gene>
    <name evidence="3" type="ORF">E3O21_19145</name>
</gene>
<dbReference type="InterPro" id="IPR003675">
    <property type="entry name" value="Rce1/LyrA-like_dom"/>
</dbReference>
<keyword evidence="1" id="KW-0472">Membrane</keyword>